<dbReference type="EnsemblMetazoa" id="ACHR005009-RA">
    <property type="protein sequence ID" value="ACHR005009-PA"/>
    <property type="gene ID" value="ACHR005009"/>
</dbReference>
<dbReference type="InterPro" id="IPR002557">
    <property type="entry name" value="Chitin-bd_dom"/>
</dbReference>
<evidence type="ECO:0000313" key="4">
    <source>
        <dbReference type="Proteomes" id="UP000075881"/>
    </source>
</evidence>
<dbReference type="GO" id="GO:0008061">
    <property type="term" value="F:chitin binding"/>
    <property type="evidence" value="ECO:0007669"/>
    <property type="project" value="InterPro"/>
</dbReference>
<feature type="compositionally biased region" description="Basic and acidic residues" evidence="1">
    <location>
        <begin position="50"/>
        <end position="70"/>
    </location>
</feature>
<protein>
    <recommendedName>
        <fullName evidence="2">Chitin-binding type-2 domain-containing protein</fullName>
    </recommendedName>
</protein>
<evidence type="ECO:0000259" key="2">
    <source>
        <dbReference type="PROSITE" id="PS50940"/>
    </source>
</evidence>
<organism evidence="3 4">
    <name type="scientific">Anopheles christyi</name>
    <dbReference type="NCBI Taxonomy" id="43041"/>
    <lineage>
        <taxon>Eukaryota</taxon>
        <taxon>Metazoa</taxon>
        <taxon>Ecdysozoa</taxon>
        <taxon>Arthropoda</taxon>
        <taxon>Hexapoda</taxon>
        <taxon>Insecta</taxon>
        <taxon>Pterygota</taxon>
        <taxon>Neoptera</taxon>
        <taxon>Endopterygota</taxon>
        <taxon>Diptera</taxon>
        <taxon>Nematocera</taxon>
        <taxon>Culicoidea</taxon>
        <taxon>Culicidae</taxon>
        <taxon>Anophelinae</taxon>
        <taxon>Anopheles</taxon>
    </lineage>
</organism>
<reference evidence="3" key="2">
    <citation type="submission" date="2020-05" db="UniProtKB">
        <authorList>
            <consortium name="EnsemblMetazoa"/>
        </authorList>
    </citation>
    <scope>IDENTIFICATION</scope>
    <source>
        <strain evidence="3">ACHKN1017</strain>
    </source>
</reference>
<reference evidence="4" key="1">
    <citation type="submission" date="2013-03" db="EMBL/GenBank/DDBJ databases">
        <title>The Genome Sequence of Anopheles christyi ACHKN1017.</title>
        <authorList>
            <consortium name="The Broad Institute Genomics Platform"/>
            <person name="Neafsey D.E."/>
            <person name="Besansky N."/>
            <person name="Walker B."/>
            <person name="Young S.K."/>
            <person name="Zeng Q."/>
            <person name="Gargeya S."/>
            <person name="Fitzgerald M."/>
            <person name="Haas B."/>
            <person name="Abouelleil A."/>
            <person name="Allen A.W."/>
            <person name="Alvarado L."/>
            <person name="Arachchi H.M."/>
            <person name="Berlin A.M."/>
            <person name="Chapman S.B."/>
            <person name="Gainer-Dewar J."/>
            <person name="Goldberg J."/>
            <person name="Griggs A."/>
            <person name="Gujja S."/>
            <person name="Hansen M."/>
            <person name="Howarth C."/>
            <person name="Imamovic A."/>
            <person name="Ireland A."/>
            <person name="Larimer J."/>
            <person name="McCowan C."/>
            <person name="Murphy C."/>
            <person name="Pearson M."/>
            <person name="Poon T.W."/>
            <person name="Priest M."/>
            <person name="Roberts A."/>
            <person name="Saif S."/>
            <person name="Shea T."/>
            <person name="Sisk P."/>
            <person name="Sykes S."/>
            <person name="Wortman J."/>
            <person name="Nusbaum C."/>
            <person name="Birren B."/>
        </authorList>
    </citation>
    <scope>NUCLEOTIDE SEQUENCE [LARGE SCALE GENOMIC DNA]</scope>
    <source>
        <strain evidence="4">ACHKN1017</strain>
    </source>
</reference>
<dbReference type="Proteomes" id="UP000075881">
    <property type="component" value="Unassembled WGS sequence"/>
</dbReference>
<name>A0A182K2M5_9DIPT</name>
<proteinExistence type="predicted"/>
<dbReference type="InterPro" id="IPR036508">
    <property type="entry name" value="Chitin-bd_dom_sf"/>
</dbReference>
<dbReference type="Pfam" id="PF01607">
    <property type="entry name" value="CBM_14"/>
    <property type="match status" value="1"/>
</dbReference>
<feature type="region of interest" description="Disordered" evidence="1">
    <location>
        <begin position="89"/>
        <end position="117"/>
    </location>
</feature>
<evidence type="ECO:0000256" key="1">
    <source>
        <dbReference type="SAM" id="MobiDB-lite"/>
    </source>
</evidence>
<dbReference type="GO" id="GO:0005576">
    <property type="term" value="C:extracellular region"/>
    <property type="evidence" value="ECO:0007669"/>
    <property type="project" value="InterPro"/>
</dbReference>
<dbReference type="VEuPathDB" id="VectorBase:ACHR005009"/>
<evidence type="ECO:0000313" key="3">
    <source>
        <dbReference type="EnsemblMetazoa" id="ACHR005009-PA"/>
    </source>
</evidence>
<dbReference type="PROSITE" id="PS50940">
    <property type="entry name" value="CHIT_BIND_II"/>
    <property type="match status" value="1"/>
</dbReference>
<dbReference type="SMART" id="SM00494">
    <property type="entry name" value="ChtBD2"/>
    <property type="match status" value="1"/>
</dbReference>
<keyword evidence="4" id="KW-1185">Reference proteome</keyword>
<sequence>MTKVTQILTNEQWLKEIFTVPPGGGIQFDFVKPEKEVTHEATPSSTAPQQDREVYEQNEGDKELKLEPSPDFHPGQTVELLADDIEFEDVPKDNSYLSNKNTEAPYETDEGYQSSEEGNFEYSTKDSFTFSTTFKPYFIPETPEPKPASCPFSPKALDASDLEIEQARTGDRHSEGVFVQQPYIYDLDPFCLTRHHIFIPALPVILPQWCFVPDTPDFMCPRYDLGFHIAFPHETQRDMYYRCVYGQAELRRCPNLHYWDDERKICTMMTDFNPYHHRHHHHNPRQSLYDSAAHHHCQQCRRNFLLPQDLDPSAQCSDRILLACNTDGTLSVYECPVFYHHDRHVQLRWYADLERCDYPADGDGPWRR</sequence>
<dbReference type="SUPFAM" id="SSF57625">
    <property type="entry name" value="Invertebrate chitin-binding proteins"/>
    <property type="match status" value="1"/>
</dbReference>
<dbReference type="AlphaFoldDB" id="A0A182K2M5"/>
<accession>A0A182K2M5</accession>
<feature type="domain" description="Chitin-binding type-2" evidence="2">
    <location>
        <begin position="217"/>
        <end position="266"/>
    </location>
</feature>
<dbReference type="Gene3D" id="2.170.140.10">
    <property type="entry name" value="Chitin binding domain"/>
    <property type="match status" value="1"/>
</dbReference>
<feature type="region of interest" description="Disordered" evidence="1">
    <location>
        <begin position="35"/>
        <end position="75"/>
    </location>
</feature>